<evidence type="ECO:0000256" key="4">
    <source>
        <dbReference type="ARBA" id="ARBA00022692"/>
    </source>
</evidence>
<feature type="transmembrane region" description="Helical" evidence="8">
    <location>
        <begin position="76"/>
        <end position="95"/>
    </location>
</feature>
<dbReference type="OrthoDB" id="17098at2759"/>
<sequence length="181" mass="20440">MSIKTAVVLGSGGHTGEMMKLLSGTDLNLYRPIDFIVAETDKMSVEKVKQLEESTNQKLEYQINFIKRSRSVGQSYFTSVYTTIMAILYSIPLMFKLKPELLIVNGPGTCIPCCLIVFILSRALFFIPKCKIVYVESICRVKKLSLTGKILYSLRIADSVVVQWPELKQKYPKSVYLGQLV</sequence>
<dbReference type="AlphaFoldDB" id="A0A813TE15"/>
<evidence type="ECO:0000256" key="7">
    <source>
        <dbReference type="ARBA" id="ARBA00023136"/>
    </source>
</evidence>
<keyword evidence="6 8" id="KW-1133">Transmembrane helix</keyword>
<comment type="similarity">
    <text evidence="2">Belongs to the ALG14 family.</text>
</comment>
<dbReference type="PANTHER" id="PTHR12154:SF4">
    <property type="entry name" value="UDP-N-ACETYLGLUCOSAMINE TRANSFERASE SUBUNIT ALG14 HOMOLOG"/>
    <property type="match status" value="1"/>
</dbReference>
<evidence type="ECO:0000256" key="8">
    <source>
        <dbReference type="SAM" id="Phobius"/>
    </source>
</evidence>
<comment type="caution">
    <text evidence="9">The sequence shown here is derived from an EMBL/GenBank/DDBJ whole genome shotgun (WGS) entry which is preliminary data.</text>
</comment>
<evidence type="ECO:0000256" key="2">
    <source>
        <dbReference type="ARBA" id="ARBA00009731"/>
    </source>
</evidence>
<dbReference type="EMBL" id="CAJNOC010000823">
    <property type="protein sequence ID" value="CAF0806991.1"/>
    <property type="molecule type" value="Genomic_DNA"/>
</dbReference>
<accession>A0A813TE15</accession>
<keyword evidence="4 8" id="KW-0812">Transmembrane</keyword>
<keyword evidence="5" id="KW-0256">Endoplasmic reticulum</keyword>
<dbReference type="Gene3D" id="3.40.50.2000">
    <property type="entry name" value="Glycogen Phosphorylase B"/>
    <property type="match status" value="1"/>
</dbReference>
<evidence type="ECO:0000256" key="3">
    <source>
        <dbReference type="ARBA" id="ARBA00017467"/>
    </source>
</evidence>
<evidence type="ECO:0000313" key="9">
    <source>
        <dbReference type="EMBL" id="CAF0806991.1"/>
    </source>
</evidence>
<proteinExistence type="inferred from homology"/>
<dbReference type="GO" id="GO:0043541">
    <property type="term" value="C:UDP-N-acetylglucosamine transferase complex"/>
    <property type="evidence" value="ECO:0007669"/>
    <property type="project" value="TreeGrafter"/>
</dbReference>
<keyword evidence="10" id="KW-1185">Reference proteome</keyword>
<organism evidence="9 10">
    <name type="scientific">Brachionus calyciflorus</name>
    <dbReference type="NCBI Taxonomy" id="104777"/>
    <lineage>
        <taxon>Eukaryota</taxon>
        <taxon>Metazoa</taxon>
        <taxon>Spiralia</taxon>
        <taxon>Gnathifera</taxon>
        <taxon>Rotifera</taxon>
        <taxon>Eurotatoria</taxon>
        <taxon>Monogononta</taxon>
        <taxon>Pseudotrocha</taxon>
        <taxon>Ploima</taxon>
        <taxon>Brachionidae</taxon>
        <taxon>Brachionus</taxon>
    </lineage>
</organism>
<reference evidence="9" key="1">
    <citation type="submission" date="2021-02" db="EMBL/GenBank/DDBJ databases">
        <authorList>
            <person name="Nowell W R."/>
        </authorList>
    </citation>
    <scope>NUCLEOTIDE SEQUENCE</scope>
    <source>
        <strain evidence="9">Ploen Becks lab</strain>
    </source>
</reference>
<dbReference type="GO" id="GO:0004577">
    <property type="term" value="F:N-acetylglucosaminyldiphosphodolichol N-acetylglucosaminyltransferase activity"/>
    <property type="evidence" value="ECO:0007669"/>
    <property type="project" value="TreeGrafter"/>
</dbReference>
<evidence type="ECO:0000256" key="6">
    <source>
        <dbReference type="ARBA" id="ARBA00022989"/>
    </source>
</evidence>
<dbReference type="InterPro" id="IPR013969">
    <property type="entry name" value="Oligosacch_biosynth_Alg14"/>
</dbReference>
<dbReference type="Pfam" id="PF08660">
    <property type="entry name" value="Alg14"/>
    <property type="match status" value="1"/>
</dbReference>
<comment type="subcellular location">
    <subcellularLocation>
        <location evidence="1">Endoplasmic reticulum membrane</location>
        <topology evidence="1">Single-pass membrane protein</topology>
    </subcellularLocation>
</comment>
<feature type="transmembrane region" description="Helical" evidence="8">
    <location>
        <begin position="101"/>
        <end position="121"/>
    </location>
</feature>
<keyword evidence="7 8" id="KW-0472">Membrane</keyword>
<evidence type="ECO:0000256" key="1">
    <source>
        <dbReference type="ARBA" id="ARBA00004389"/>
    </source>
</evidence>
<protein>
    <recommendedName>
        <fullName evidence="3">UDP-N-acetylglucosamine transferase subunit ALG14</fullName>
    </recommendedName>
</protein>
<gene>
    <name evidence="9" type="ORF">OXX778_LOCUS6771</name>
</gene>
<dbReference type="GO" id="GO:0006488">
    <property type="term" value="P:dolichol-linked oligosaccharide biosynthetic process"/>
    <property type="evidence" value="ECO:0007669"/>
    <property type="project" value="InterPro"/>
</dbReference>
<evidence type="ECO:0000256" key="5">
    <source>
        <dbReference type="ARBA" id="ARBA00022824"/>
    </source>
</evidence>
<dbReference type="Proteomes" id="UP000663879">
    <property type="component" value="Unassembled WGS sequence"/>
</dbReference>
<name>A0A813TE15_9BILA</name>
<evidence type="ECO:0000313" key="10">
    <source>
        <dbReference type="Proteomes" id="UP000663879"/>
    </source>
</evidence>
<dbReference type="PANTHER" id="PTHR12154">
    <property type="entry name" value="GLYCOSYL TRANSFERASE-RELATED"/>
    <property type="match status" value="1"/>
</dbReference>